<dbReference type="Gene3D" id="3.40.50.1820">
    <property type="entry name" value="alpha/beta hydrolase"/>
    <property type="match status" value="1"/>
</dbReference>
<dbReference type="AlphaFoldDB" id="A0A146FDU0"/>
<reference evidence="4" key="2">
    <citation type="submission" date="2016-02" db="EMBL/GenBank/DDBJ databases">
        <title>Genome sequencing of Aspergillus luchuensis NBRC 4314.</title>
        <authorList>
            <person name="Yamada O."/>
        </authorList>
    </citation>
    <scope>NUCLEOTIDE SEQUENCE [LARGE SCALE GENOMIC DNA]</scope>
    <source>
        <strain evidence="4">RIB 2604</strain>
    </source>
</reference>
<dbReference type="Proteomes" id="UP000661280">
    <property type="component" value="Chromosome 1"/>
</dbReference>
<reference evidence="3 4" key="1">
    <citation type="journal article" date="2016" name="DNA Res.">
        <title>Genome sequence of Aspergillus luchuensis NBRC 4314.</title>
        <authorList>
            <person name="Yamada O."/>
            <person name="Machida M."/>
            <person name="Hosoyama A."/>
            <person name="Goto M."/>
            <person name="Takahashi T."/>
            <person name="Futagami T."/>
            <person name="Yamagata Y."/>
            <person name="Takeuchi M."/>
            <person name="Kobayashi T."/>
            <person name="Koike H."/>
            <person name="Abe K."/>
            <person name="Asai K."/>
            <person name="Arita M."/>
            <person name="Fujita N."/>
            <person name="Fukuda K."/>
            <person name="Higa K."/>
            <person name="Horikawa H."/>
            <person name="Ishikawa T."/>
            <person name="Jinno K."/>
            <person name="Kato Y."/>
            <person name="Kirimura K."/>
            <person name="Mizutani O."/>
            <person name="Nakasone K."/>
            <person name="Sano M."/>
            <person name="Shiraishi Y."/>
            <person name="Tsukahara M."/>
            <person name="Gomi K."/>
        </authorList>
    </citation>
    <scope>NUCLEOTIDE SEQUENCE [LARGE SCALE GENOMIC DNA]</scope>
    <source>
        <strain evidence="3 4">RIB 2604</strain>
    </source>
</reference>
<evidence type="ECO:0000313" key="5">
    <source>
        <dbReference type="Proteomes" id="UP000661280"/>
    </source>
</evidence>
<evidence type="ECO:0000313" key="4">
    <source>
        <dbReference type="Proteomes" id="UP000075230"/>
    </source>
</evidence>
<gene>
    <name evidence="2" type="ORF">AKAW2_10891S</name>
    <name evidence="3" type="ORF">RIB2604_01709210</name>
</gene>
<evidence type="ECO:0000313" key="2">
    <source>
        <dbReference type="EMBL" id="BCR93845.1"/>
    </source>
</evidence>
<dbReference type="PANTHER" id="PTHR43433:SF5">
    <property type="entry name" value="AB HYDROLASE-1 DOMAIN-CONTAINING PROTEIN"/>
    <property type="match status" value="1"/>
</dbReference>
<dbReference type="PANTHER" id="PTHR43433">
    <property type="entry name" value="HYDROLASE, ALPHA/BETA FOLD FAMILY PROTEIN"/>
    <property type="match status" value="1"/>
</dbReference>
<dbReference type="VEuPathDB" id="FungiDB:ASPFODRAFT_127079"/>
<sequence length="334" mass="37872">MAPLLAEEVIKHSAYNTINYDLPATTSGSCTVAQNRRGGPLNINYEIHGNGPVKLVWVMGLNATLKDWRRQTKYFGHQHASKYSCLVFDNRGVGRSDKPVAYYSTSEMARDVVDLVASLGWIDLAAPPNRSIHVIGASMGGMIAQEIGMLIPDRLLSLTLCCTAPRLVRTGPFFENLRERAGMFIPRHVDIELERMARSLFPEDFLAEPDTEYEDPAMNFPTKRDRFAAGMLHKRADTEAHTKKGFMMQVLACYFHHKSAEQLKSLGDQVGRERIFVCHGTRDLMLTFRHGEIIREEIGDGIQWKVFEGSGHMLGWEREHELNKMLEEFVDRCT</sequence>
<dbReference type="Pfam" id="PF00561">
    <property type="entry name" value="Abhydrolase_1"/>
    <property type="match status" value="1"/>
</dbReference>
<evidence type="ECO:0000313" key="3">
    <source>
        <dbReference type="EMBL" id="GAT23782.1"/>
    </source>
</evidence>
<dbReference type="KEGG" id="aluc:AKAW2_10891S"/>
<dbReference type="InterPro" id="IPR000073">
    <property type="entry name" value="AB_hydrolase_1"/>
</dbReference>
<evidence type="ECO:0000259" key="1">
    <source>
        <dbReference type="Pfam" id="PF00561"/>
    </source>
</evidence>
<protein>
    <submittedName>
        <fullName evidence="3">Alpha/beta hydrolase</fullName>
    </submittedName>
</protein>
<dbReference type="SUPFAM" id="SSF53474">
    <property type="entry name" value="alpha/beta-Hydrolases"/>
    <property type="match status" value="1"/>
</dbReference>
<reference evidence="2" key="3">
    <citation type="submission" date="2021-01" db="EMBL/GenBank/DDBJ databases">
        <authorList>
            <consortium name="Aspergillus luchuensis mut. kawachii IFO 4304 genome sequencing consortium"/>
            <person name="Kazuki M."/>
            <person name="Futagami T."/>
        </authorList>
    </citation>
    <scope>NUCLEOTIDE SEQUENCE</scope>
    <source>
        <strain evidence="2">IFO 4308</strain>
    </source>
</reference>
<dbReference type="GeneID" id="64955170"/>
<dbReference type="EMBL" id="AP024425">
    <property type="protein sequence ID" value="BCR93845.1"/>
    <property type="molecule type" value="Genomic_DNA"/>
</dbReference>
<dbReference type="InterPro" id="IPR029058">
    <property type="entry name" value="AB_hydrolase_fold"/>
</dbReference>
<organism evidence="3 4">
    <name type="scientific">Aspergillus kawachii</name>
    <name type="common">White koji mold</name>
    <name type="synonym">Aspergillus awamori var. kawachi</name>
    <dbReference type="NCBI Taxonomy" id="1069201"/>
    <lineage>
        <taxon>Eukaryota</taxon>
        <taxon>Fungi</taxon>
        <taxon>Dikarya</taxon>
        <taxon>Ascomycota</taxon>
        <taxon>Pezizomycotina</taxon>
        <taxon>Eurotiomycetes</taxon>
        <taxon>Eurotiomycetidae</taxon>
        <taxon>Eurotiales</taxon>
        <taxon>Aspergillaceae</taxon>
        <taxon>Aspergillus</taxon>
        <taxon>Aspergillus subgen. Circumdati</taxon>
    </lineage>
</organism>
<proteinExistence type="predicted"/>
<dbReference type="Proteomes" id="UP000075230">
    <property type="component" value="Unassembled WGS sequence"/>
</dbReference>
<reference evidence="2" key="4">
    <citation type="submission" date="2021-02" db="EMBL/GenBank/DDBJ databases">
        <title>Aspergillus luchuensis mut. kawachii IFO 4304 genome sequence.</title>
        <authorList>
            <person name="Mori K."/>
            <person name="Kadooka C."/>
            <person name="Goto M."/>
            <person name="Futagami T."/>
        </authorList>
    </citation>
    <scope>NUCLEOTIDE SEQUENCE</scope>
    <source>
        <strain evidence="2">IFO 4308</strain>
    </source>
</reference>
<dbReference type="OrthoDB" id="19657at2759"/>
<dbReference type="EMBL" id="BCWF01000017">
    <property type="protein sequence ID" value="GAT23782.1"/>
    <property type="molecule type" value="Genomic_DNA"/>
</dbReference>
<keyword evidence="5" id="KW-1185">Reference proteome</keyword>
<accession>A0A146FDU0</accession>
<name>A0A146FDU0_ASPKA</name>
<feature type="domain" description="AB hydrolase-1" evidence="1">
    <location>
        <begin position="58"/>
        <end position="318"/>
    </location>
</feature>
<dbReference type="InterPro" id="IPR050471">
    <property type="entry name" value="AB_hydrolase"/>
</dbReference>
<dbReference type="RefSeq" id="XP_041537611.1">
    <property type="nucleotide sequence ID" value="XM_041692223.1"/>
</dbReference>
<keyword evidence="3" id="KW-0378">Hydrolase</keyword>
<dbReference type="GO" id="GO:0016787">
    <property type="term" value="F:hydrolase activity"/>
    <property type="evidence" value="ECO:0007669"/>
    <property type="project" value="UniProtKB-KW"/>
</dbReference>